<dbReference type="PANTHER" id="PTHR30632">
    <property type="entry name" value="MOLYBDATE-BINDING PERIPLASMIC PROTEIN"/>
    <property type="match status" value="1"/>
</dbReference>
<dbReference type="Proteomes" id="UP000240322">
    <property type="component" value="Unassembled WGS sequence"/>
</dbReference>
<accession>A0A2R6AXY5</accession>
<comment type="caution">
    <text evidence="3">The sequence shown here is derived from an EMBL/GenBank/DDBJ whole genome shotgun (WGS) entry which is preliminary data.</text>
</comment>
<reference evidence="3 4" key="1">
    <citation type="submission" date="2017-04" db="EMBL/GenBank/DDBJ databases">
        <title>Novel microbial lineages endemic to geothermal iron-oxide mats fill important gaps in the evolutionary history of Archaea.</title>
        <authorList>
            <person name="Jay Z.J."/>
            <person name="Beam J.P."/>
            <person name="Dlakic M."/>
            <person name="Rusch D.B."/>
            <person name="Kozubal M.A."/>
            <person name="Inskeep W.P."/>
        </authorList>
    </citation>
    <scope>NUCLEOTIDE SEQUENCE [LARGE SCALE GENOMIC DNA]</scope>
    <source>
        <strain evidence="3">OSP_D</strain>
    </source>
</reference>
<sequence>MNLKITALTVVLIVVGIVALGVYYARPQTNRASLVVYVADAYTGEAEFLASGFRNFTGGSQPLVTGGGSFTLAQEIGMGEKVDVFMPVAISAVTQSYLHNYSPGWAIAFAADQMVIAYTNVSVQSEYARQVLANYTLAADNPNNTKYWYDFFLALSSGGVKVGISNPNSDPAGFRAWIVLEAAGYLYAHNTTLFSDILRSTHSNYTASNAAQLVAPLSSGQINFLFIYRSSAIAKHLGYLGLPPQINLGDPGYSEFYAQFNYTLTTGVVKGSPIYLYITIPLTASHTTLALRFVSYVLENSDVLTKFGLTPLRPAYLYNSTAPPAQIAQLISQSYVEYAGQL</sequence>
<dbReference type="InterPro" id="IPR050682">
    <property type="entry name" value="ModA/WtpA"/>
</dbReference>
<evidence type="ECO:0000313" key="4">
    <source>
        <dbReference type="Proteomes" id="UP000240322"/>
    </source>
</evidence>
<evidence type="ECO:0000256" key="2">
    <source>
        <dbReference type="SAM" id="Phobius"/>
    </source>
</evidence>
<evidence type="ECO:0000313" key="3">
    <source>
        <dbReference type="EMBL" id="PSN91271.1"/>
    </source>
</evidence>
<dbReference type="Pfam" id="PF13531">
    <property type="entry name" value="SBP_bac_11"/>
    <property type="match status" value="1"/>
</dbReference>
<keyword evidence="2" id="KW-0812">Transmembrane</keyword>
<feature type="transmembrane region" description="Helical" evidence="2">
    <location>
        <begin position="6"/>
        <end position="25"/>
    </location>
</feature>
<dbReference type="GO" id="GO:0015689">
    <property type="term" value="P:molybdate ion transport"/>
    <property type="evidence" value="ECO:0007669"/>
    <property type="project" value="TreeGrafter"/>
</dbReference>
<dbReference type="GO" id="GO:0030973">
    <property type="term" value="F:molybdate ion binding"/>
    <property type="evidence" value="ECO:0007669"/>
    <property type="project" value="TreeGrafter"/>
</dbReference>
<dbReference type="AlphaFoldDB" id="A0A2R6AXY5"/>
<name>A0A2R6AXY5_9ARCH</name>
<proteinExistence type="inferred from homology"/>
<dbReference type="SUPFAM" id="SSF53850">
    <property type="entry name" value="Periplasmic binding protein-like II"/>
    <property type="match status" value="1"/>
</dbReference>
<comment type="similarity">
    <text evidence="1">Belongs to the bacterial solute-binding protein 1 family. WtpA subfamily.</text>
</comment>
<dbReference type="PANTHER" id="PTHR30632:SF16">
    <property type="entry name" value="MOLYBDATE_TUNGSTATE-BINDING PROTEIN WTPA"/>
    <property type="match status" value="1"/>
</dbReference>
<dbReference type="Gene3D" id="3.40.190.10">
    <property type="entry name" value="Periplasmic binding protein-like II"/>
    <property type="match status" value="2"/>
</dbReference>
<organism evidence="3 4">
    <name type="scientific">Candidatus Marsarchaeota G2 archaeon OSP_D</name>
    <dbReference type="NCBI Taxonomy" id="1978157"/>
    <lineage>
        <taxon>Archaea</taxon>
        <taxon>Candidatus Marsarchaeota</taxon>
        <taxon>Candidatus Marsarchaeota group 2</taxon>
    </lineage>
</organism>
<dbReference type="EMBL" id="NEXE01000030">
    <property type="protein sequence ID" value="PSN91271.1"/>
    <property type="molecule type" value="Genomic_DNA"/>
</dbReference>
<keyword evidence="2" id="KW-0472">Membrane</keyword>
<protein>
    <submittedName>
        <fullName evidence="3">Molybdate ABC transporter substrate-binding protein</fullName>
    </submittedName>
</protein>
<evidence type="ECO:0000256" key="1">
    <source>
        <dbReference type="ARBA" id="ARBA00009438"/>
    </source>
</evidence>
<gene>
    <name evidence="3" type="ORF">B9Q03_04695</name>
</gene>
<keyword evidence="2" id="KW-1133">Transmembrane helix</keyword>
<dbReference type="CDD" id="cd13540">
    <property type="entry name" value="PBP2_ModA_WtpA"/>
    <property type="match status" value="1"/>
</dbReference>